<dbReference type="KEGG" id="nev:NTE_01800"/>
<accession>A0A075MQP7</accession>
<name>A0A075MQP7_9ARCH</name>
<evidence type="ECO:0000313" key="3">
    <source>
        <dbReference type="Proteomes" id="UP000028194"/>
    </source>
</evidence>
<dbReference type="STRING" id="1459636.NTE_01800"/>
<sequence>MDKKKLKLIIEVVSAVSSVIGTIYGSILFFEHDKEYKDDMSVIEEGERLQEQYYMVSNDYYHQTISEQEYHSKLQTLIPLYEQHIDTIDRHVWRSDLAKYAISDRKIFSNDLELMKQEIRLTS</sequence>
<evidence type="ECO:0000256" key="1">
    <source>
        <dbReference type="SAM" id="Phobius"/>
    </source>
</evidence>
<keyword evidence="1" id="KW-1133">Transmembrane helix</keyword>
<dbReference type="GeneID" id="41597565"/>
<dbReference type="HOGENOM" id="CLU_2010007_0_0_2"/>
<keyword evidence="1" id="KW-0812">Transmembrane</keyword>
<keyword evidence="3" id="KW-1185">Reference proteome</keyword>
<proteinExistence type="predicted"/>
<dbReference type="AlphaFoldDB" id="A0A075MQP7"/>
<protein>
    <submittedName>
        <fullName evidence="2">Uncharacterized protein</fullName>
    </submittedName>
</protein>
<organism evidence="2 3">
    <name type="scientific">Candidatus Nitrososphaera evergladensis SR1</name>
    <dbReference type="NCBI Taxonomy" id="1459636"/>
    <lineage>
        <taxon>Archaea</taxon>
        <taxon>Nitrososphaerota</taxon>
        <taxon>Nitrososphaeria</taxon>
        <taxon>Nitrososphaerales</taxon>
        <taxon>Nitrososphaeraceae</taxon>
        <taxon>Nitrososphaera</taxon>
    </lineage>
</organism>
<feature type="transmembrane region" description="Helical" evidence="1">
    <location>
        <begin position="12"/>
        <end position="30"/>
    </location>
</feature>
<gene>
    <name evidence="2" type="ORF">NTE_01800</name>
</gene>
<reference evidence="2 3" key="1">
    <citation type="journal article" date="2014" name="PLoS ONE">
        <title>Genome Sequence of Candidatus Nitrososphaera evergladensis from Group I.1b Enriched from Everglades Soil Reveals Novel Genomic Features of the Ammonia-Oxidizing Archaea.</title>
        <authorList>
            <person name="Zhalnina K.V."/>
            <person name="Dias R."/>
            <person name="Leonard M.T."/>
            <person name="Dorr de Quadros P."/>
            <person name="Camargo F.A."/>
            <person name="Drew J.C."/>
            <person name="Farmerie W.G."/>
            <person name="Daroub S.H."/>
            <person name="Triplett E.W."/>
        </authorList>
    </citation>
    <scope>NUCLEOTIDE SEQUENCE [LARGE SCALE GENOMIC DNA]</scope>
    <source>
        <strain evidence="2 3">SR1</strain>
    </source>
</reference>
<evidence type="ECO:0000313" key="2">
    <source>
        <dbReference type="EMBL" id="AIF83861.1"/>
    </source>
</evidence>
<dbReference type="Proteomes" id="UP000028194">
    <property type="component" value="Chromosome"/>
</dbReference>
<dbReference type="RefSeq" id="WP_148700556.1">
    <property type="nucleotide sequence ID" value="NZ_CP007174.1"/>
</dbReference>
<dbReference type="EMBL" id="CP007174">
    <property type="protein sequence ID" value="AIF83861.1"/>
    <property type="molecule type" value="Genomic_DNA"/>
</dbReference>
<keyword evidence="1" id="KW-0472">Membrane</keyword>